<evidence type="ECO:0000259" key="3">
    <source>
        <dbReference type="SMART" id="SM01293"/>
    </source>
</evidence>
<dbReference type="SMART" id="SM01293">
    <property type="entry name" value="DUF3402"/>
    <property type="match status" value="1"/>
</dbReference>
<feature type="region of interest" description="Disordered" evidence="1">
    <location>
        <begin position="533"/>
        <end position="557"/>
    </location>
</feature>
<comment type="caution">
    <text evidence="4">The sequence shown here is derived from an EMBL/GenBank/DDBJ whole genome shotgun (WGS) entry which is preliminary data.</text>
</comment>
<accession>A0ABQ9NYH8</accession>
<feature type="compositionally biased region" description="Low complexity" evidence="1">
    <location>
        <begin position="103"/>
        <end position="112"/>
    </location>
</feature>
<sequence length="1110" mass="122087">MSSSEEIPAPPSTLSAPSMPSDADATSSLSAVDIPSTTEPAIQPGMDTADLHNLDGVGTRPAQQKDSVALPARPILRRDKSVPFTGTSQPKPFPPAPAPPGPSSNQQPGPSSTMDRGGPPGALGLGAGSLRGEPGSIQQGNMGPGNPEDSLSLMQLRKLVTEIPRIEPTPYAFEYADAQGLPEEVEEWFGYGVEERAMLLKAQTSWADVWGDVWGERGQGEEWIEVDEGKRREFVEILVEGIGREEDDAERLRCLEALVYLALGVWGETAGLEDSTAQDVASEEAEAQEDQDGGTDSTYAKSAVQIAWVKRNVQMMYECNGVQPIYDLMRAALARACLTDNTAQSASVGGAEAERREMWCTLTLMYVLLEVARTNGEESGIAISKQIATLEPNLLTTLTEFVARLRWDESLGLPLNKLVLLTWKAILVSFGGIPEVDKAKASFVDETLETADKRGQPLITASPLDYHVFRQEISSKYPAYNPPPPLFPLEPESNSILPPLKNHSRKTSQSSTFSAGLANLNGSGVSILHQPVHIATPAPSPPPSPAGPGGKGGKKQNYQTNQLFPFLYPPLDASSNNLGGKGTTDLQDVLVGRKWEGADIPTSILEAAELFAKRMRATRAMKQLWEERVQFMRYERGWTGPGNDGDVEAFELEERPVSPKGTEGAGKEPEFSADPDVDARLRAVELFYVGVVVILYSRMLTGLQKNSLPHLQSVVIVLMRIILAHVTRLFTENGQMNGQNGLQSNFQFQENLNGNGAGKPEMNGAGSSPIDVDTAMAKVDAVRQEEIMMKAVTGIMVLLLKWFKVDHILKFEYLTQLLVDSNYIPLILKLLQTQELEKAINYRCDREDLNFFNFCLSHSRHGAPSRPPSSPSSADSSSSDEAAPPPIIKRHRSPPRSTSPTSPRRTTSTSSAPPEVDELGFPITELPQAPITTYSWRSFFTAINTLRILQKICKRKAHRNLLLVQYKSSIYLKKCLRIPQPTLRLYALKLFKNQVPYCGRKWRQGNMRVITAVYLHVRPELREEWLTGGDVDREVDESLGVEQAGRALVHWGHLRRYPQQVGAGRGLVGGEDDFFRRELERMGERVGAGEGFVEMREEEGQEGAVQFEGW</sequence>
<dbReference type="Pfam" id="PF11882">
    <property type="entry name" value="DUF3402"/>
    <property type="match status" value="1"/>
</dbReference>
<dbReference type="Proteomes" id="UP001172684">
    <property type="component" value="Unassembled WGS sequence"/>
</dbReference>
<feature type="domain" description="Far11/STRP N-terminal" evidence="2">
    <location>
        <begin position="168"/>
        <end position="493"/>
    </location>
</feature>
<dbReference type="Pfam" id="PF07923">
    <property type="entry name" value="N1221"/>
    <property type="match status" value="1"/>
</dbReference>
<protein>
    <submittedName>
        <fullName evidence="4">Factor arrest protein 11</fullName>
    </submittedName>
</protein>
<feature type="domain" description="Far11/STRP C-terminal" evidence="3">
    <location>
        <begin position="601"/>
        <end position="1079"/>
    </location>
</feature>
<feature type="compositionally biased region" description="Pro residues" evidence="1">
    <location>
        <begin position="91"/>
        <end position="102"/>
    </location>
</feature>
<dbReference type="PANTHER" id="PTHR13239">
    <property type="entry name" value="PROTEIN REQUIRED FOR HYPHAL ANASTOMOSIS HAM-2"/>
    <property type="match status" value="1"/>
</dbReference>
<feature type="compositionally biased region" description="Low complexity" evidence="1">
    <location>
        <begin position="895"/>
        <end position="911"/>
    </location>
</feature>
<feature type="region of interest" description="Disordered" evidence="1">
    <location>
        <begin position="861"/>
        <end position="919"/>
    </location>
</feature>
<feature type="region of interest" description="Disordered" evidence="1">
    <location>
        <begin position="1"/>
        <end position="150"/>
    </location>
</feature>
<feature type="compositionally biased region" description="Acidic residues" evidence="1">
    <location>
        <begin position="281"/>
        <end position="293"/>
    </location>
</feature>
<proteinExistence type="predicted"/>
<dbReference type="PANTHER" id="PTHR13239:SF4">
    <property type="entry name" value="AT25231P"/>
    <property type="match status" value="1"/>
</dbReference>
<dbReference type="InterPro" id="IPR040185">
    <property type="entry name" value="Far11/STRP"/>
</dbReference>
<evidence type="ECO:0000256" key="1">
    <source>
        <dbReference type="SAM" id="MobiDB-lite"/>
    </source>
</evidence>
<organism evidence="4 5">
    <name type="scientific">Coniosporium apollinis</name>
    <dbReference type="NCBI Taxonomy" id="61459"/>
    <lineage>
        <taxon>Eukaryota</taxon>
        <taxon>Fungi</taxon>
        <taxon>Dikarya</taxon>
        <taxon>Ascomycota</taxon>
        <taxon>Pezizomycotina</taxon>
        <taxon>Dothideomycetes</taxon>
        <taxon>Dothideomycetes incertae sedis</taxon>
        <taxon>Coniosporium</taxon>
    </lineage>
</organism>
<feature type="region of interest" description="Disordered" evidence="1">
    <location>
        <begin position="274"/>
        <end position="298"/>
    </location>
</feature>
<dbReference type="InterPro" id="IPR021819">
    <property type="entry name" value="Far11/STRP_C"/>
</dbReference>
<feature type="compositionally biased region" description="Low complexity" evidence="1">
    <location>
        <begin position="871"/>
        <end position="882"/>
    </location>
</feature>
<feature type="compositionally biased region" description="Gly residues" evidence="1">
    <location>
        <begin position="118"/>
        <end position="129"/>
    </location>
</feature>
<evidence type="ECO:0000313" key="4">
    <source>
        <dbReference type="EMBL" id="KAJ9666111.1"/>
    </source>
</evidence>
<dbReference type="InterPro" id="IPR012486">
    <property type="entry name" value="Far11/STRP_N"/>
</dbReference>
<evidence type="ECO:0000313" key="5">
    <source>
        <dbReference type="Proteomes" id="UP001172684"/>
    </source>
</evidence>
<keyword evidence="5" id="KW-1185">Reference proteome</keyword>
<feature type="compositionally biased region" description="Polar residues" evidence="1">
    <location>
        <begin position="12"/>
        <end position="40"/>
    </location>
</feature>
<dbReference type="SMART" id="SM01292">
    <property type="entry name" value="N1221"/>
    <property type="match status" value="1"/>
</dbReference>
<evidence type="ECO:0000259" key="2">
    <source>
        <dbReference type="SMART" id="SM01292"/>
    </source>
</evidence>
<name>A0ABQ9NYH8_9PEZI</name>
<gene>
    <name evidence="4" type="primary">FAR11</name>
    <name evidence="4" type="ORF">H2201_003789</name>
</gene>
<reference evidence="4" key="1">
    <citation type="submission" date="2022-10" db="EMBL/GenBank/DDBJ databases">
        <title>Culturing micro-colonial fungi from biological soil crusts in the Mojave desert and describing Neophaeococcomyces mojavensis, and introducing the new genera and species Taxawa tesnikishii.</title>
        <authorList>
            <person name="Kurbessoian T."/>
            <person name="Stajich J.E."/>
        </authorList>
    </citation>
    <scope>NUCLEOTIDE SEQUENCE</scope>
    <source>
        <strain evidence="4">TK_1</strain>
    </source>
</reference>
<dbReference type="EMBL" id="JAPDRL010000022">
    <property type="protein sequence ID" value="KAJ9666111.1"/>
    <property type="molecule type" value="Genomic_DNA"/>
</dbReference>